<dbReference type="AlphaFoldDB" id="A0A1I1SMI5"/>
<dbReference type="Proteomes" id="UP000182258">
    <property type="component" value="Unassembled WGS sequence"/>
</dbReference>
<feature type="transmembrane region" description="Helical" evidence="2">
    <location>
        <begin position="132"/>
        <end position="159"/>
    </location>
</feature>
<sequence length="174" mass="19260">MVNPESYVIAADPKPAEAPAGTIWTCPMHPEIRRNAPGSCPTCGMALEPEMPSADSAPSPELVDMTRRFWIGSALAVPVFVLEMAAHLFDLHQWVSLQSLNWIQLVLATPVVLWAGWPFFERGFASLRNRSLNMFTLIAMGIGVAWLYSMVATLLPGIFPDSMRGQVRHLSCHR</sequence>
<evidence type="ECO:0000313" key="4">
    <source>
        <dbReference type="EMBL" id="SFD47522.1"/>
    </source>
</evidence>
<keyword evidence="2" id="KW-0812">Transmembrane</keyword>
<feature type="transmembrane region" description="Helical" evidence="2">
    <location>
        <begin position="101"/>
        <end position="120"/>
    </location>
</feature>
<keyword evidence="1" id="KW-1278">Translocase</keyword>
<keyword evidence="2" id="KW-0472">Membrane</keyword>
<feature type="domain" description="Heavy metal binding" evidence="3">
    <location>
        <begin position="24"/>
        <end position="49"/>
    </location>
</feature>
<evidence type="ECO:0000313" key="5">
    <source>
        <dbReference type="Proteomes" id="UP000182258"/>
    </source>
</evidence>
<keyword evidence="2" id="KW-1133">Transmembrane helix</keyword>
<dbReference type="GO" id="GO:0005507">
    <property type="term" value="F:copper ion binding"/>
    <property type="evidence" value="ECO:0007669"/>
    <property type="project" value="TreeGrafter"/>
</dbReference>
<dbReference type="InterPro" id="IPR045800">
    <property type="entry name" value="HMBD"/>
</dbReference>
<dbReference type="GO" id="GO:0016020">
    <property type="term" value="C:membrane"/>
    <property type="evidence" value="ECO:0007669"/>
    <property type="project" value="TreeGrafter"/>
</dbReference>
<dbReference type="EMBL" id="FOMB01000075">
    <property type="protein sequence ID" value="SFD47522.1"/>
    <property type="molecule type" value="Genomic_DNA"/>
</dbReference>
<evidence type="ECO:0000256" key="2">
    <source>
        <dbReference type="SAM" id="Phobius"/>
    </source>
</evidence>
<feature type="transmembrane region" description="Helical" evidence="2">
    <location>
        <begin position="69"/>
        <end position="89"/>
    </location>
</feature>
<protein>
    <submittedName>
        <fullName evidence="4">Cu+-exporting ATPase</fullName>
    </submittedName>
</protein>
<gene>
    <name evidence="4" type="ORF">SAMN04488059_1752</name>
</gene>
<dbReference type="PANTHER" id="PTHR43520:SF8">
    <property type="entry name" value="P-TYPE CU(+) TRANSPORTER"/>
    <property type="match status" value="1"/>
</dbReference>
<dbReference type="PANTHER" id="PTHR43520">
    <property type="entry name" value="ATP7, ISOFORM B"/>
    <property type="match status" value="1"/>
</dbReference>
<accession>A0A1I1SMI5</accession>
<dbReference type="Pfam" id="PF19335">
    <property type="entry name" value="HMBD"/>
    <property type="match status" value="1"/>
</dbReference>
<evidence type="ECO:0000256" key="1">
    <source>
        <dbReference type="ARBA" id="ARBA00022967"/>
    </source>
</evidence>
<dbReference type="GO" id="GO:0043682">
    <property type="term" value="F:P-type divalent copper transporter activity"/>
    <property type="evidence" value="ECO:0007669"/>
    <property type="project" value="TreeGrafter"/>
</dbReference>
<name>A0A1I1SMI5_9HYPH</name>
<evidence type="ECO:0000259" key="3">
    <source>
        <dbReference type="Pfam" id="PF19335"/>
    </source>
</evidence>
<dbReference type="STRING" id="728005.SAMN04488059_1752"/>
<proteinExistence type="predicted"/>
<organism evidence="4 5">
    <name type="scientific">Devosia psychrophila</name>
    <dbReference type="NCBI Taxonomy" id="728005"/>
    <lineage>
        <taxon>Bacteria</taxon>
        <taxon>Pseudomonadati</taxon>
        <taxon>Pseudomonadota</taxon>
        <taxon>Alphaproteobacteria</taxon>
        <taxon>Hyphomicrobiales</taxon>
        <taxon>Devosiaceae</taxon>
        <taxon>Devosia</taxon>
    </lineage>
</organism>
<dbReference type="GO" id="GO:0055070">
    <property type="term" value="P:copper ion homeostasis"/>
    <property type="evidence" value="ECO:0007669"/>
    <property type="project" value="TreeGrafter"/>
</dbReference>
<reference evidence="4 5" key="1">
    <citation type="submission" date="2016-10" db="EMBL/GenBank/DDBJ databases">
        <authorList>
            <person name="de Groot N.N."/>
        </authorList>
    </citation>
    <scope>NUCLEOTIDE SEQUENCE [LARGE SCALE GENOMIC DNA]</scope>
    <source>
        <strain evidence="4 5">CGMCC 1.10210</strain>
    </source>
</reference>